<dbReference type="RefSeq" id="WP_169256478.1">
    <property type="nucleotide sequence ID" value="NZ_WTVN01000018.1"/>
</dbReference>
<comment type="pathway">
    <text evidence="1 7 8">Metabolic intermediate biosynthesis; chorismate biosynthesis; chorismate from D-erythrose 4-phosphate and phosphoenolpyruvate: step 7/7.</text>
</comment>
<keyword evidence="6 7" id="KW-0456">Lyase</keyword>
<dbReference type="EC" id="4.2.3.5" evidence="3 7"/>
<evidence type="ECO:0000256" key="5">
    <source>
        <dbReference type="ARBA" id="ARBA00023141"/>
    </source>
</evidence>
<dbReference type="PANTHER" id="PTHR21085">
    <property type="entry name" value="CHORISMATE SYNTHASE"/>
    <property type="match status" value="1"/>
</dbReference>
<dbReference type="Proteomes" id="UP000623795">
    <property type="component" value="Unassembled WGS sequence"/>
</dbReference>
<dbReference type="PROSITE" id="PS00789">
    <property type="entry name" value="CHORISMATE_SYNTHASE_3"/>
    <property type="match status" value="1"/>
</dbReference>
<dbReference type="EMBL" id="WTVN01000018">
    <property type="protein sequence ID" value="NMG44625.1"/>
    <property type="molecule type" value="Genomic_DNA"/>
</dbReference>
<evidence type="ECO:0000256" key="7">
    <source>
        <dbReference type="HAMAP-Rule" id="MF_00300"/>
    </source>
</evidence>
<feature type="binding site" evidence="7">
    <location>
        <begin position="293"/>
        <end position="297"/>
    </location>
    <ligand>
        <name>FMN</name>
        <dbReference type="ChEBI" id="CHEBI:58210"/>
    </ligand>
</feature>
<organism evidence="9 10">
    <name type="scientific">Aromatoleum toluvorans</name>
    <dbReference type="NCBI Taxonomy" id="92002"/>
    <lineage>
        <taxon>Bacteria</taxon>
        <taxon>Pseudomonadati</taxon>
        <taxon>Pseudomonadota</taxon>
        <taxon>Betaproteobacteria</taxon>
        <taxon>Rhodocyclales</taxon>
        <taxon>Rhodocyclaceae</taxon>
        <taxon>Aromatoleum</taxon>
    </lineage>
</organism>
<accession>A0ABX1Q161</accession>
<dbReference type="NCBIfam" id="TIGR00033">
    <property type="entry name" value="aroC"/>
    <property type="match status" value="1"/>
</dbReference>
<feature type="binding site" evidence="7">
    <location>
        <position position="54"/>
    </location>
    <ligand>
        <name>NADP(+)</name>
        <dbReference type="ChEBI" id="CHEBI:58349"/>
    </ligand>
</feature>
<comment type="cofactor">
    <cofactor evidence="7 8">
        <name>FMNH2</name>
        <dbReference type="ChEBI" id="CHEBI:57618"/>
    </cofactor>
    <text evidence="7 8">Reduced FMN (FMNH(2)).</text>
</comment>
<dbReference type="NCBIfam" id="NF003793">
    <property type="entry name" value="PRK05382.1"/>
    <property type="match status" value="1"/>
</dbReference>
<comment type="catalytic activity">
    <reaction evidence="7 8">
        <text>5-O-(1-carboxyvinyl)-3-phosphoshikimate = chorismate + phosphate</text>
        <dbReference type="Rhea" id="RHEA:21020"/>
        <dbReference type="ChEBI" id="CHEBI:29748"/>
        <dbReference type="ChEBI" id="CHEBI:43474"/>
        <dbReference type="ChEBI" id="CHEBI:57701"/>
        <dbReference type="EC" id="4.2.3.5"/>
    </reaction>
</comment>
<dbReference type="HAMAP" id="MF_00300">
    <property type="entry name" value="Chorismate_synth"/>
    <property type="match status" value="1"/>
</dbReference>
<keyword evidence="7" id="KW-0288">FMN</keyword>
<keyword evidence="4 7" id="KW-0028">Amino-acid biosynthesis</keyword>
<proteinExistence type="inferred from homology"/>
<reference evidence="9 10" key="1">
    <citation type="submission" date="2019-12" db="EMBL/GenBank/DDBJ databases">
        <title>Comparative genomics gives insights into the taxonomy of the Azoarcus-Aromatoleum group and reveals separate origins of nif in the plant-associated Azoarcus and non-plant-associated Aromatoleum sub-groups.</title>
        <authorList>
            <person name="Lafos M."/>
            <person name="Maluk M."/>
            <person name="Batista M."/>
            <person name="Junghare M."/>
            <person name="Carmona M."/>
            <person name="Faoro H."/>
            <person name="Cruz L.M."/>
            <person name="Battistoni F."/>
            <person name="De Souza E."/>
            <person name="Pedrosa F."/>
            <person name="Chen W.-M."/>
            <person name="Poole P.S."/>
            <person name="Dixon R.A."/>
            <person name="James E.K."/>
        </authorList>
    </citation>
    <scope>NUCLEOTIDE SEQUENCE [LARGE SCALE GENOMIC DNA]</scope>
    <source>
        <strain evidence="9 10">Td21</strain>
    </source>
</reference>
<comment type="caution">
    <text evidence="9">The sequence shown here is derived from an EMBL/GenBank/DDBJ whole genome shotgun (WGS) entry which is preliminary data.</text>
</comment>
<evidence type="ECO:0000313" key="10">
    <source>
        <dbReference type="Proteomes" id="UP000623795"/>
    </source>
</evidence>
<comment type="subunit">
    <text evidence="7">Homotetramer.</text>
</comment>
<dbReference type="CDD" id="cd07304">
    <property type="entry name" value="Chorismate_synthase"/>
    <property type="match status" value="1"/>
</dbReference>
<feature type="binding site" evidence="7">
    <location>
        <position position="319"/>
    </location>
    <ligand>
        <name>FMN</name>
        <dbReference type="ChEBI" id="CHEBI:58210"/>
    </ligand>
</feature>
<evidence type="ECO:0000256" key="8">
    <source>
        <dbReference type="RuleBase" id="RU000605"/>
    </source>
</evidence>
<name>A0ABX1Q161_9RHOO</name>
<dbReference type="PIRSF" id="PIRSF001456">
    <property type="entry name" value="Chorismate_synth"/>
    <property type="match status" value="1"/>
</dbReference>
<dbReference type="PROSITE" id="PS00788">
    <property type="entry name" value="CHORISMATE_SYNTHASE_2"/>
    <property type="match status" value="1"/>
</dbReference>
<evidence type="ECO:0000256" key="1">
    <source>
        <dbReference type="ARBA" id="ARBA00005044"/>
    </source>
</evidence>
<keyword evidence="7" id="KW-0521">NADP</keyword>
<dbReference type="Pfam" id="PF01264">
    <property type="entry name" value="Chorismate_synt"/>
    <property type="match status" value="1"/>
</dbReference>
<feature type="binding site" evidence="7">
    <location>
        <begin position="238"/>
        <end position="239"/>
    </location>
    <ligand>
        <name>FMN</name>
        <dbReference type="ChEBI" id="CHEBI:58210"/>
    </ligand>
</feature>
<dbReference type="Gene3D" id="3.60.150.10">
    <property type="entry name" value="Chorismate synthase AroC"/>
    <property type="match status" value="1"/>
</dbReference>
<keyword evidence="10" id="KW-1185">Reference proteome</keyword>
<sequence>MSGNTLGKLYCVTSFGESHGPAIGCVVDGCPPGLPISAEEIQVELDRRKPGTSRHVTQRREPDEVEILSGVFEGVTTGTPIALLIRNQDQRSRDYGNIAETFRPGHADYEYWQKYGIRDHRGGGRASARETAVRVAAGAIARKWLKERYGVVIRGFMSQLGPIPIPFESWDEVPRNPFFAPNAAIVPQLEAYMDELRKSGDSIGARIDVVATGVPIGWGEPVYDRLDADIAYAMMGINAVKGVEIGAGFECVTQRGTEHSDEMTPDGYLTNNAGGVLGGISSGQDIVVSMAVKPTSSIRLDRRSIDKQGNPVVINTQGRHDPCVGIRATPIAEAMLAIVLMDHALRHRAQCGDVTTETPKIARLAPQGVQRIPAPRA</sequence>
<dbReference type="InterPro" id="IPR000453">
    <property type="entry name" value="Chorismate_synth"/>
</dbReference>
<evidence type="ECO:0000256" key="2">
    <source>
        <dbReference type="ARBA" id="ARBA00008014"/>
    </source>
</evidence>
<keyword evidence="5 7" id="KW-0057">Aromatic amino acid biosynthesis</keyword>
<evidence type="ECO:0000313" key="9">
    <source>
        <dbReference type="EMBL" id="NMG44625.1"/>
    </source>
</evidence>
<dbReference type="GO" id="GO:0004107">
    <property type="term" value="F:chorismate synthase activity"/>
    <property type="evidence" value="ECO:0007669"/>
    <property type="project" value="UniProtKB-EC"/>
</dbReference>
<protein>
    <recommendedName>
        <fullName evidence="3 7">Chorismate synthase</fullName>
        <shortName evidence="7">CS</shortName>
        <ecNumber evidence="3 7">4.2.3.5</ecNumber>
    </recommendedName>
    <alternativeName>
        <fullName evidence="7">5-enolpyruvylshikimate-3-phosphate phospholyase</fullName>
    </alternativeName>
</protein>
<keyword evidence="7" id="KW-0274">FAD</keyword>
<dbReference type="InterPro" id="IPR035904">
    <property type="entry name" value="Chorismate_synth_AroC_sf"/>
</dbReference>
<comment type="similarity">
    <text evidence="2 7 8">Belongs to the chorismate synthase family.</text>
</comment>
<evidence type="ECO:0000256" key="3">
    <source>
        <dbReference type="ARBA" id="ARBA00013036"/>
    </source>
</evidence>
<dbReference type="PROSITE" id="PS00787">
    <property type="entry name" value="CHORISMATE_SYNTHASE_1"/>
    <property type="match status" value="1"/>
</dbReference>
<feature type="binding site" evidence="7">
    <location>
        <position position="278"/>
    </location>
    <ligand>
        <name>FMN</name>
        <dbReference type="ChEBI" id="CHEBI:58210"/>
    </ligand>
</feature>
<keyword evidence="7" id="KW-0285">Flavoprotein</keyword>
<dbReference type="InterPro" id="IPR020541">
    <property type="entry name" value="Chorismate_synthase_CS"/>
</dbReference>
<comment type="function">
    <text evidence="7">Catalyzes the anti-1,4-elimination of the C-3 phosphate and the C-6 proR hydrogen from 5-enolpyruvylshikimate-3-phosphate (EPSP) to yield chorismate, which is the branch point compound that serves as the starting substrate for the three terminal pathways of aromatic amino acid biosynthesis. This reaction introduces a second double bond into the aromatic ring system.</text>
</comment>
<feature type="binding site" evidence="7">
    <location>
        <begin position="125"/>
        <end position="127"/>
    </location>
    <ligand>
        <name>FMN</name>
        <dbReference type="ChEBI" id="CHEBI:58210"/>
    </ligand>
</feature>
<evidence type="ECO:0000256" key="4">
    <source>
        <dbReference type="ARBA" id="ARBA00022605"/>
    </source>
</evidence>
<feature type="binding site" evidence="7">
    <location>
        <position position="48"/>
    </location>
    <ligand>
        <name>NADP(+)</name>
        <dbReference type="ChEBI" id="CHEBI:58349"/>
    </ligand>
</feature>
<gene>
    <name evidence="7 9" type="primary">aroC</name>
    <name evidence="9" type="ORF">GPA22_12930</name>
</gene>
<dbReference type="SUPFAM" id="SSF103263">
    <property type="entry name" value="Chorismate synthase, AroC"/>
    <property type="match status" value="1"/>
</dbReference>
<evidence type="ECO:0000256" key="6">
    <source>
        <dbReference type="ARBA" id="ARBA00023239"/>
    </source>
</evidence>
<dbReference type="PANTHER" id="PTHR21085:SF0">
    <property type="entry name" value="CHORISMATE SYNTHASE"/>
    <property type="match status" value="1"/>
</dbReference>